<gene>
    <name evidence="4" type="ORF">JMJ35_000804</name>
</gene>
<dbReference type="SUPFAM" id="SSF57701">
    <property type="entry name" value="Zn2/Cys6 DNA-binding domain"/>
    <property type="match status" value="1"/>
</dbReference>
<dbReference type="InterPro" id="IPR001138">
    <property type="entry name" value="Zn2Cys6_DnaBD"/>
</dbReference>
<dbReference type="Proteomes" id="UP001166286">
    <property type="component" value="Unassembled WGS sequence"/>
</dbReference>
<sequence length="557" mass="62464">MVNIPGRSKGCLTCRRRKVKCDEGKPTCQRCHKGNHDCQGYPHPLRVVFDRSCAEVPPGKEGEASSSKAAERTNESNRLAVSRSVSRSLSRTPSNEEVVDVQRELASRPFLREPGLSPLRDDIYSSFLVKNLLVHLDIGQDAILSAFEKRSPTTDDSVQALAMAFYGRLHRQDEICQQGAVWYGKALRKLSRDLTDPNHVWSTSIVLSTATLAMYEFVTSTRMTPWIQHAGGVGRLIEARGPWRHQSPEELRLFKAVRPMIAARATNHGTRCFLEELDWRTIPWNLDPSQKASHDHLTDFACALPGLLEDRKYLKIARLADFATSTSAAKLKAFKITSFAVPPSTADRERAPRTRQEYQSLVTALEGRVSESARALQDWKNTWDESSPAYSAVGLVPSQPLSYDLPIDLFGPALHFPDLQHANTYTLYNMILFHLLGISIEIRYGWLSPNAFSSTTSSTLPTAYVSPSQSADIPADLALKRRETAIEICRAVPYHLWFEKHGSAGAYLLMWPLISALQLFIPPWTETPAPEAQWIKGVLRHIAERWGLGSMFLAEEE</sequence>
<feature type="compositionally biased region" description="Basic and acidic residues" evidence="2">
    <location>
        <begin position="58"/>
        <end position="75"/>
    </location>
</feature>
<feature type="domain" description="Zn(2)-C6 fungal-type" evidence="3">
    <location>
        <begin position="10"/>
        <end position="38"/>
    </location>
</feature>
<evidence type="ECO:0000313" key="4">
    <source>
        <dbReference type="EMBL" id="KAK0516201.1"/>
    </source>
</evidence>
<dbReference type="InterPro" id="IPR053178">
    <property type="entry name" value="Osmoadaptation_assoc"/>
</dbReference>
<dbReference type="AlphaFoldDB" id="A0AA39R9Y5"/>
<dbReference type="PROSITE" id="PS50048">
    <property type="entry name" value="ZN2_CY6_FUNGAL_2"/>
    <property type="match status" value="1"/>
</dbReference>
<evidence type="ECO:0000256" key="2">
    <source>
        <dbReference type="SAM" id="MobiDB-lite"/>
    </source>
</evidence>
<keyword evidence="1" id="KW-0539">Nucleus</keyword>
<comment type="caution">
    <text evidence="4">The sequence shown here is derived from an EMBL/GenBank/DDBJ whole genome shotgun (WGS) entry which is preliminary data.</text>
</comment>
<accession>A0AA39R9Y5</accession>
<protein>
    <recommendedName>
        <fullName evidence="3">Zn(2)-C6 fungal-type domain-containing protein</fullName>
    </recommendedName>
</protein>
<dbReference type="Gene3D" id="4.10.240.10">
    <property type="entry name" value="Zn(2)-C6 fungal-type DNA-binding domain"/>
    <property type="match status" value="1"/>
</dbReference>
<dbReference type="PANTHER" id="PTHR38111:SF2">
    <property type="entry name" value="FINGER DOMAIN PROTEIN, PUTATIVE (AFU_ORTHOLOGUE AFUA_1G01560)-RELATED"/>
    <property type="match status" value="1"/>
</dbReference>
<proteinExistence type="predicted"/>
<keyword evidence="5" id="KW-1185">Reference proteome</keyword>
<evidence type="ECO:0000259" key="3">
    <source>
        <dbReference type="PROSITE" id="PS50048"/>
    </source>
</evidence>
<dbReference type="PROSITE" id="PS00463">
    <property type="entry name" value="ZN2_CY6_FUNGAL_1"/>
    <property type="match status" value="1"/>
</dbReference>
<organism evidence="4 5">
    <name type="scientific">Cladonia borealis</name>
    <dbReference type="NCBI Taxonomy" id="184061"/>
    <lineage>
        <taxon>Eukaryota</taxon>
        <taxon>Fungi</taxon>
        <taxon>Dikarya</taxon>
        <taxon>Ascomycota</taxon>
        <taxon>Pezizomycotina</taxon>
        <taxon>Lecanoromycetes</taxon>
        <taxon>OSLEUM clade</taxon>
        <taxon>Lecanoromycetidae</taxon>
        <taxon>Lecanorales</taxon>
        <taxon>Lecanorineae</taxon>
        <taxon>Cladoniaceae</taxon>
        <taxon>Cladonia</taxon>
    </lineage>
</organism>
<dbReference type="CDD" id="cd00067">
    <property type="entry name" value="GAL4"/>
    <property type="match status" value="1"/>
</dbReference>
<feature type="compositionally biased region" description="Low complexity" evidence="2">
    <location>
        <begin position="76"/>
        <end position="91"/>
    </location>
</feature>
<evidence type="ECO:0000256" key="1">
    <source>
        <dbReference type="ARBA" id="ARBA00023242"/>
    </source>
</evidence>
<reference evidence="4" key="1">
    <citation type="submission" date="2023-03" db="EMBL/GenBank/DDBJ databases">
        <title>Complete genome of Cladonia borealis.</title>
        <authorList>
            <person name="Park H."/>
        </authorList>
    </citation>
    <scope>NUCLEOTIDE SEQUENCE</scope>
    <source>
        <strain evidence="4">ANT050790</strain>
    </source>
</reference>
<dbReference type="GO" id="GO:0008270">
    <property type="term" value="F:zinc ion binding"/>
    <property type="evidence" value="ECO:0007669"/>
    <property type="project" value="InterPro"/>
</dbReference>
<name>A0AA39R9Y5_9LECA</name>
<dbReference type="EMBL" id="JAFEKC020000002">
    <property type="protein sequence ID" value="KAK0516201.1"/>
    <property type="molecule type" value="Genomic_DNA"/>
</dbReference>
<dbReference type="InterPro" id="IPR036864">
    <property type="entry name" value="Zn2-C6_fun-type_DNA-bd_sf"/>
</dbReference>
<feature type="region of interest" description="Disordered" evidence="2">
    <location>
        <begin position="58"/>
        <end position="95"/>
    </location>
</feature>
<evidence type="ECO:0000313" key="5">
    <source>
        <dbReference type="Proteomes" id="UP001166286"/>
    </source>
</evidence>
<dbReference type="GO" id="GO:0000981">
    <property type="term" value="F:DNA-binding transcription factor activity, RNA polymerase II-specific"/>
    <property type="evidence" value="ECO:0007669"/>
    <property type="project" value="InterPro"/>
</dbReference>
<dbReference type="PANTHER" id="PTHR38111">
    <property type="entry name" value="ZN(2)-C6 FUNGAL-TYPE DOMAIN-CONTAINING PROTEIN-RELATED"/>
    <property type="match status" value="1"/>
</dbReference>
<dbReference type="SMART" id="SM00066">
    <property type="entry name" value="GAL4"/>
    <property type="match status" value="1"/>
</dbReference>
<dbReference type="Pfam" id="PF00172">
    <property type="entry name" value="Zn_clus"/>
    <property type="match status" value="1"/>
</dbReference>